<comment type="caution">
    <text evidence="1">The sequence shown here is derived from an EMBL/GenBank/DDBJ whole genome shotgun (WGS) entry which is preliminary data.</text>
</comment>
<organism evidence="1 2">
    <name type="scientific">Tanacetum coccineum</name>
    <dbReference type="NCBI Taxonomy" id="301880"/>
    <lineage>
        <taxon>Eukaryota</taxon>
        <taxon>Viridiplantae</taxon>
        <taxon>Streptophyta</taxon>
        <taxon>Embryophyta</taxon>
        <taxon>Tracheophyta</taxon>
        <taxon>Spermatophyta</taxon>
        <taxon>Magnoliopsida</taxon>
        <taxon>eudicotyledons</taxon>
        <taxon>Gunneridae</taxon>
        <taxon>Pentapetalae</taxon>
        <taxon>asterids</taxon>
        <taxon>campanulids</taxon>
        <taxon>Asterales</taxon>
        <taxon>Asteraceae</taxon>
        <taxon>Asteroideae</taxon>
        <taxon>Anthemideae</taxon>
        <taxon>Anthemidinae</taxon>
        <taxon>Tanacetum</taxon>
    </lineage>
</organism>
<dbReference type="EMBL" id="BQNB010018438">
    <property type="protein sequence ID" value="GJT74395.1"/>
    <property type="molecule type" value="Genomic_DNA"/>
</dbReference>
<accession>A0ABQ5GFX8</accession>
<reference evidence="1" key="2">
    <citation type="submission" date="2022-01" db="EMBL/GenBank/DDBJ databases">
        <authorList>
            <person name="Yamashiro T."/>
            <person name="Shiraishi A."/>
            <person name="Satake H."/>
            <person name="Nakayama K."/>
        </authorList>
    </citation>
    <scope>NUCLEOTIDE SEQUENCE</scope>
</reference>
<reference evidence="1" key="1">
    <citation type="journal article" date="2022" name="Int. J. Mol. Sci.">
        <title>Draft Genome of Tanacetum Coccineum: Genomic Comparison of Closely Related Tanacetum-Family Plants.</title>
        <authorList>
            <person name="Yamashiro T."/>
            <person name="Shiraishi A."/>
            <person name="Nakayama K."/>
            <person name="Satake H."/>
        </authorList>
    </citation>
    <scope>NUCLEOTIDE SEQUENCE</scope>
</reference>
<dbReference type="PANTHER" id="PTHR35358:SF18">
    <property type="entry name" value="PHOSPHOLIPASE-LIKE PROTEIN-RELATED"/>
    <property type="match status" value="1"/>
</dbReference>
<dbReference type="Proteomes" id="UP001151760">
    <property type="component" value="Unassembled WGS sequence"/>
</dbReference>
<keyword evidence="2" id="KW-1185">Reference proteome</keyword>
<protein>
    <submittedName>
        <fullName evidence="1">Phospholipase-like protein</fullName>
    </submittedName>
</protein>
<evidence type="ECO:0000313" key="2">
    <source>
        <dbReference type="Proteomes" id="UP001151760"/>
    </source>
</evidence>
<sequence length="485" mass="55142">MVNEFYNFLGETIPSTTDMSNLRKDPTHKRKLDCLEGSSNMGHPIRRCIIGANKVNNSLGWVTKKLEVAQSSVRSSVRLGYKVKNRNAEILKAIFIKYGDMAAECVCKTASLRSSLLKVVCKVVRRIQTSDVTTILSEFKEIEAQVLDAEATNINVSWLLAHMEAIQKRNEAMKKYYQEVVTFFDLRNKKHKLLYDDGDEALLHLEREQWDCLEPEVSINVSSPQSGITCVQGYKVTNINAPILEAIFKKYGDIASDCVFKKAFVTESILEVVCDVKKIQTNDAKTIISEMEELDSQLSGAEANKINVSWLRAHLESVHKRNEALKKCVKVLHLVEQKLNDDIFESKAEENKWVMEQDMPKKAYVSSIWHSKRPRLQGDIAEIENLVSAAEANKINASWLRAHLKSIHKRNNAKKNCSLLMKTRANTGLVTRAAIMDLKSAKERFEKAERCVKVLDLVEKKLHDNFLESKAEKDFWAKQPVLLAT</sequence>
<dbReference type="InterPro" id="IPR007942">
    <property type="entry name" value="PLipase-like"/>
</dbReference>
<name>A0ABQ5GFX8_9ASTR</name>
<dbReference type="PANTHER" id="PTHR35358">
    <property type="entry name" value="OS06G0711100 PROTEIN"/>
    <property type="match status" value="1"/>
</dbReference>
<gene>
    <name evidence="1" type="ORF">Tco_1041120</name>
</gene>
<proteinExistence type="predicted"/>
<evidence type="ECO:0000313" key="1">
    <source>
        <dbReference type="EMBL" id="GJT74395.1"/>
    </source>
</evidence>
<dbReference type="Pfam" id="PF05278">
    <property type="entry name" value="PEARLI-4"/>
    <property type="match status" value="2"/>
</dbReference>